<dbReference type="Pfam" id="PF00135">
    <property type="entry name" value="COesterase"/>
    <property type="match status" value="1"/>
</dbReference>
<organism evidence="8 9">
    <name type="scientific">Pyrocoelia pectoralis</name>
    <dbReference type="NCBI Taxonomy" id="417401"/>
    <lineage>
        <taxon>Eukaryota</taxon>
        <taxon>Metazoa</taxon>
        <taxon>Ecdysozoa</taxon>
        <taxon>Arthropoda</taxon>
        <taxon>Hexapoda</taxon>
        <taxon>Insecta</taxon>
        <taxon>Pterygota</taxon>
        <taxon>Neoptera</taxon>
        <taxon>Endopterygota</taxon>
        <taxon>Coleoptera</taxon>
        <taxon>Polyphaga</taxon>
        <taxon>Elateriformia</taxon>
        <taxon>Elateroidea</taxon>
        <taxon>Lampyridae</taxon>
        <taxon>Lampyrinae</taxon>
        <taxon>Pyrocoelia</taxon>
    </lineage>
</organism>
<evidence type="ECO:0000256" key="4">
    <source>
        <dbReference type="ARBA" id="ARBA00023157"/>
    </source>
</evidence>
<gene>
    <name evidence="8" type="ORF">RI129_005359</name>
</gene>
<dbReference type="PROSITE" id="PS00122">
    <property type="entry name" value="CARBOXYLESTERASE_B_1"/>
    <property type="match status" value="1"/>
</dbReference>
<reference evidence="8 9" key="1">
    <citation type="journal article" date="2024" name="Insects">
        <title>An Improved Chromosome-Level Genome Assembly of the Firefly Pyrocoelia pectoralis.</title>
        <authorList>
            <person name="Fu X."/>
            <person name="Meyer-Rochow V.B."/>
            <person name="Ballantyne L."/>
            <person name="Zhu X."/>
        </authorList>
    </citation>
    <scope>NUCLEOTIDE SEQUENCE [LARGE SCALE GENOMIC DNA]</scope>
    <source>
        <strain evidence="8">XCY_ONT2</strain>
    </source>
</reference>
<dbReference type="Proteomes" id="UP001329430">
    <property type="component" value="Chromosome 3"/>
</dbReference>
<dbReference type="SUPFAM" id="SSF53474">
    <property type="entry name" value="alpha/beta-Hydrolases"/>
    <property type="match status" value="1"/>
</dbReference>
<comment type="caution">
    <text evidence="8">The sequence shown here is derived from an EMBL/GenBank/DDBJ whole genome shotgun (WGS) entry which is preliminary data.</text>
</comment>
<sequence>MFKFKTFLAIFYIVSLCDCDSGPLVSLRQGKLLGRYFKTRKGRIISGFSGIPYAKPPVGELRFRPPIVPENWNGTLNATQPHNVCPQINFYDTENPIIGNEDCLYLNVYTPWIPEGKCSNLSFPILFYIHGGSFSIGSGRYDWLGPEYLLDQDLVLVTINYRLGVLGFLSAGDCILPGNNGLKDQVMALKWVKENIATFGGDPQKVTICGSSSGSISVHLLTLSPMSKGLMRSAIIQSGTAISGISIMSRNESMKFAYQFGQRFNCTIGTSEKLRKCLLDIDPYDIVREQLTFAVEWDSSIVPFTPTIEENCTKVFLDRHPSELVQSNDIVDIPVIIGMVPYEGMIISAG</sequence>
<dbReference type="Gene3D" id="3.40.50.1820">
    <property type="entry name" value="alpha/beta hydrolase"/>
    <property type="match status" value="1"/>
</dbReference>
<accession>A0AAN7ZHG5</accession>
<dbReference type="PANTHER" id="PTHR43142:SF1">
    <property type="entry name" value="CARBOXYLIC ESTER HYDROLASE"/>
    <property type="match status" value="1"/>
</dbReference>
<keyword evidence="6" id="KW-0732">Signal</keyword>
<proteinExistence type="inferred from homology"/>
<dbReference type="AlphaFoldDB" id="A0AAN7ZHG5"/>
<evidence type="ECO:0000256" key="2">
    <source>
        <dbReference type="ARBA" id="ARBA00022487"/>
    </source>
</evidence>
<keyword evidence="9" id="KW-1185">Reference proteome</keyword>
<keyword evidence="4" id="KW-1015">Disulfide bond</keyword>
<evidence type="ECO:0000313" key="8">
    <source>
        <dbReference type="EMBL" id="KAK5646895.1"/>
    </source>
</evidence>
<evidence type="ECO:0000259" key="7">
    <source>
        <dbReference type="Pfam" id="PF00135"/>
    </source>
</evidence>
<dbReference type="InterPro" id="IPR019826">
    <property type="entry name" value="Carboxylesterase_B_AS"/>
</dbReference>
<dbReference type="EMBL" id="JAVRBK010000003">
    <property type="protein sequence ID" value="KAK5646895.1"/>
    <property type="molecule type" value="Genomic_DNA"/>
</dbReference>
<feature type="chain" id="PRO_5042667115" description="Carboxylic ester hydrolase" evidence="6">
    <location>
        <begin position="20"/>
        <end position="350"/>
    </location>
</feature>
<dbReference type="PROSITE" id="PS00941">
    <property type="entry name" value="CARBOXYLESTERASE_B_2"/>
    <property type="match status" value="1"/>
</dbReference>
<feature type="signal peptide" evidence="6">
    <location>
        <begin position="1"/>
        <end position="19"/>
    </location>
</feature>
<comment type="similarity">
    <text evidence="1 6">Belongs to the type-B carboxylesterase/lipase family.</text>
</comment>
<dbReference type="GO" id="GO:0052689">
    <property type="term" value="F:carboxylic ester hydrolase activity"/>
    <property type="evidence" value="ECO:0007669"/>
    <property type="project" value="UniProtKB-KW"/>
</dbReference>
<evidence type="ECO:0000256" key="3">
    <source>
        <dbReference type="ARBA" id="ARBA00022801"/>
    </source>
</evidence>
<evidence type="ECO:0000256" key="1">
    <source>
        <dbReference type="ARBA" id="ARBA00005964"/>
    </source>
</evidence>
<dbReference type="InterPro" id="IPR019819">
    <property type="entry name" value="Carboxylesterase_B_CS"/>
</dbReference>
<feature type="domain" description="Carboxylesterase type B" evidence="7">
    <location>
        <begin position="23"/>
        <end position="347"/>
    </location>
</feature>
<dbReference type="PANTHER" id="PTHR43142">
    <property type="entry name" value="CARBOXYLIC ESTER HYDROLASE"/>
    <property type="match status" value="1"/>
</dbReference>
<keyword evidence="3 6" id="KW-0378">Hydrolase</keyword>
<evidence type="ECO:0000256" key="5">
    <source>
        <dbReference type="ARBA" id="ARBA00023180"/>
    </source>
</evidence>
<dbReference type="InterPro" id="IPR029058">
    <property type="entry name" value="AB_hydrolase_fold"/>
</dbReference>
<keyword evidence="5" id="KW-0325">Glycoprotein</keyword>
<keyword evidence="2" id="KW-0719">Serine esterase</keyword>
<evidence type="ECO:0000256" key="6">
    <source>
        <dbReference type="RuleBase" id="RU361235"/>
    </source>
</evidence>
<dbReference type="EC" id="3.1.1.-" evidence="6"/>
<dbReference type="InterPro" id="IPR002018">
    <property type="entry name" value="CarbesteraseB"/>
</dbReference>
<evidence type="ECO:0000313" key="9">
    <source>
        <dbReference type="Proteomes" id="UP001329430"/>
    </source>
</evidence>
<name>A0AAN7ZHG5_9COLE</name>
<protein>
    <recommendedName>
        <fullName evidence="6">Carboxylic ester hydrolase</fullName>
        <ecNumber evidence="6">3.1.1.-</ecNumber>
    </recommendedName>
</protein>